<protein>
    <recommendedName>
        <fullName evidence="2">HD domain-containing protein</fullName>
    </recommendedName>
</protein>
<dbReference type="InterPro" id="IPR003607">
    <property type="entry name" value="HD/PDEase_dom"/>
</dbReference>
<dbReference type="CDD" id="cd00077">
    <property type="entry name" value="HDc"/>
    <property type="match status" value="1"/>
</dbReference>
<dbReference type="InterPro" id="IPR050124">
    <property type="entry name" value="tRNA_CCA-adding_enzyme"/>
</dbReference>
<evidence type="ECO:0000313" key="3">
    <source>
        <dbReference type="EMBL" id="CAA9533223.1"/>
    </source>
</evidence>
<reference evidence="3" key="1">
    <citation type="submission" date="2020-02" db="EMBL/GenBank/DDBJ databases">
        <authorList>
            <person name="Meier V. D."/>
        </authorList>
    </citation>
    <scope>NUCLEOTIDE SEQUENCE</scope>
    <source>
        <strain evidence="3">AVDCRST_MAG85</strain>
    </source>
</reference>
<evidence type="ECO:0000259" key="2">
    <source>
        <dbReference type="Pfam" id="PF01966"/>
    </source>
</evidence>
<dbReference type="PANTHER" id="PTHR47545:SF1">
    <property type="entry name" value="MULTIFUNCTIONAL CCA PROTEIN"/>
    <property type="match status" value="1"/>
</dbReference>
<dbReference type="Pfam" id="PF01966">
    <property type="entry name" value="HD"/>
    <property type="match status" value="1"/>
</dbReference>
<dbReference type="EMBL" id="CADCVT010000435">
    <property type="protein sequence ID" value="CAA9533223.1"/>
    <property type="molecule type" value="Genomic_DNA"/>
</dbReference>
<organism evidence="3">
    <name type="scientific">uncultured Solirubrobacteraceae bacterium</name>
    <dbReference type="NCBI Taxonomy" id="1162706"/>
    <lineage>
        <taxon>Bacteria</taxon>
        <taxon>Bacillati</taxon>
        <taxon>Actinomycetota</taxon>
        <taxon>Thermoleophilia</taxon>
        <taxon>Solirubrobacterales</taxon>
        <taxon>Solirubrobacteraceae</taxon>
        <taxon>environmental samples</taxon>
    </lineage>
</organism>
<dbReference type="PANTHER" id="PTHR47545">
    <property type="entry name" value="MULTIFUNCTIONAL CCA PROTEIN"/>
    <property type="match status" value="1"/>
</dbReference>
<accession>A0A6J4TXV2</accession>
<dbReference type="SUPFAM" id="SSF109604">
    <property type="entry name" value="HD-domain/PDEase-like"/>
    <property type="match status" value="1"/>
</dbReference>
<feature type="domain" description="HD" evidence="2">
    <location>
        <begin position="76"/>
        <end position="155"/>
    </location>
</feature>
<dbReference type="SUPFAM" id="SSF52540">
    <property type="entry name" value="P-loop containing nucleoside triphosphate hydrolases"/>
    <property type="match status" value="1"/>
</dbReference>
<dbReference type="Pfam" id="PF13671">
    <property type="entry name" value="AAA_33"/>
    <property type="match status" value="1"/>
</dbReference>
<dbReference type="Gene3D" id="3.40.50.300">
    <property type="entry name" value="P-loop containing nucleotide triphosphate hydrolases"/>
    <property type="match status" value="1"/>
</dbReference>
<name>A0A6J4TXV2_9ACTN</name>
<dbReference type="GO" id="GO:0000166">
    <property type="term" value="F:nucleotide binding"/>
    <property type="evidence" value="ECO:0007669"/>
    <property type="project" value="UniProtKB-KW"/>
</dbReference>
<sequence length="386" mass="42588">MSGWRGPVDLPPAPAPGAAAPRLSAWADRLLVLAAMAACPQDPLHHGEGDVLVHTQMVCDELVAGAEWRSLPVEGREELWLAAVLHDCGKPQTTREEDGRLRAPGHARAGAILARRLLWQAGVPWAARERVCGLVRWHMTPYHLLDRPDSARQAILMSLSVNPARLRLLVECDARGRLAPDVEALAETVALAWEVCAELGCGDGPFPFANDHARFTYFVGRADRDPTWAAHDDTSGRLTLLSGLPGAGKDHWVTTHAGDAVVVSLDDLRRERGAKRTDQTAQGQIVQEARERLRVELRAWRDVVWNTTGLSRQLRAPLVSLGHDYGVRVRIVCVEAEPATLAEQNARRSDPVPEGAIERLLGRWEFPGLDECHERVVAERLRFPAR</sequence>
<keyword evidence="1" id="KW-0547">Nucleotide-binding</keyword>
<dbReference type="InterPro" id="IPR006674">
    <property type="entry name" value="HD_domain"/>
</dbReference>
<evidence type="ECO:0000256" key="1">
    <source>
        <dbReference type="ARBA" id="ARBA00022741"/>
    </source>
</evidence>
<proteinExistence type="predicted"/>
<dbReference type="Gene3D" id="1.10.3090.10">
    <property type="entry name" value="cca-adding enzyme, domain 2"/>
    <property type="match status" value="1"/>
</dbReference>
<dbReference type="AlphaFoldDB" id="A0A6J4TXV2"/>
<dbReference type="InterPro" id="IPR027417">
    <property type="entry name" value="P-loop_NTPase"/>
</dbReference>
<gene>
    <name evidence="3" type="ORF">AVDCRST_MAG85-3862</name>
</gene>